<keyword evidence="3" id="KW-0547">Nucleotide-binding</keyword>
<evidence type="ECO:0000313" key="7">
    <source>
        <dbReference type="EMBL" id="CAK9061636.1"/>
    </source>
</evidence>
<feature type="compositionally biased region" description="Basic and acidic residues" evidence="4">
    <location>
        <begin position="708"/>
        <end position="723"/>
    </location>
</feature>
<sequence length="723" mass="80260">MQKRQQFFARLRAMTGKIAASSVAAAIVVWGMRRLLRKKRFAKAVSCQNFISNVSDIGVSVKNVLVNTMTSFVGTPASNETRSSGIDESFEPRAEESELPLAIQSKVLRHISFHDVYDIGKEGKEEVLGTGMHGAVLVAKHRKSGRRVAAKCLEEPDTNTLPEEVTLYLRLSHPNVCRLLQAFVEKNGEIWICMELCAGGELFELAAGTSSVKREGASMLDTEARIAVLVKQMAAAIRYIHSMGMVHRDIKLENWVFASPQQERLKLIDFGLATQIVTEGRAKKLMQMCGTCYYVAPEIIGLKDGAICKGDGYGQEVDVWALGVLIYMLVSGMPPFNGKNHADVIWNIANFKYCDDPLAEHFEGRRWENVSPQCKDLIRRCMEREPEKRLTAAGVQMHPWLCQVASGQMPLMALAPVLKDLCFAGTRMSKCTALAHICGSLASTIYLSPETWTLYKDYFMALECLETLAPKGALSISKLVAAFEEVVAQPEKEKSNGSELAHVDSFRSIAALDRTGDGRLHFFEFLGAMIGAGRIQIHEADVADVFAAFDVDRDGIISEKDMTSIMKDQEAQVLNRTTSSENLAFPIEDRTTLLEALNRKPCWASELPMPPAVVPPKPVEAAPNPPQMQKLLSKAKLQMEWQVQRQVAYRDVRSAVKLKSLNRGYRTPDPSPTRNAEKEEDQTSGAGLGSPRHRISKAAQSMVQLSDLDWRKRSEAEPSKRPN</sequence>
<reference evidence="7 8" key="1">
    <citation type="submission" date="2024-02" db="EMBL/GenBank/DDBJ databases">
        <authorList>
            <person name="Chen Y."/>
            <person name="Shah S."/>
            <person name="Dougan E. K."/>
            <person name="Thang M."/>
            <person name="Chan C."/>
        </authorList>
    </citation>
    <scope>NUCLEOTIDE SEQUENCE [LARGE SCALE GENOMIC DNA]</scope>
</reference>
<evidence type="ECO:0000256" key="2">
    <source>
        <dbReference type="ARBA" id="ARBA00024334"/>
    </source>
</evidence>
<dbReference type="Proteomes" id="UP001642484">
    <property type="component" value="Unassembled WGS sequence"/>
</dbReference>
<evidence type="ECO:0000256" key="4">
    <source>
        <dbReference type="SAM" id="MobiDB-lite"/>
    </source>
</evidence>
<dbReference type="SUPFAM" id="SSF56112">
    <property type="entry name" value="Protein kinase-like (PK-like)"/>
    <property type="match status" value="1"/>
</dbReference>
<dbReference type="Gene3D" id="1.10.510.10">
    <property type="entry name" value="Transferase(Phosphotransferase) domain 1"/>
    <property type="match status" value="1"/>
</dbReference>
<dbReference type="InterPro" id="IPR017441">
    <property type="entry name" value="Protein_kinase_ATP_BS"/>
</dbReference>
<evidence type="ECO:0000259" key="6">
    <source>
        <dbReference type="PROSITE" id="PS50222"/>
    </source>
</evidence>
<dbReference type="SUPFAM" id="SSF47473">
    <property type="entry name" value="EF-hand"/>
    <property type="match status" value="1"/>
</dbReference>
<protein>
    <recommendedName>
        <fullName evidence="9">Non-specific serine/threonine protein kinase</fullName>
    </recommendedName>
</protein>
<dbReference type="Gene3D" id="1.10.238.10">
    <property type="entry name" value="EF-hand"/>
    <property type="match status" value="1"/>
</dbReference>
<evidence type="ECO:0000256" key="3">
    <source>
        <dbReference type="PROSITE-ProRule" id="PRU10141"/>
    </source>
</evidence>
<dbReference type="PROSITE" id="PS50011">
    <property type="entry name" value="PROTEIN_KINASE_DOM"/>
    <property type="match status" value="1"/>
</dbReference>
<feature type="binding site" evidence="3">
    <location>
        <position position="151"/>
    </location>
    <ligand>
        <name>ATP</name>
        <dbReference type="ChEBI" id="CHEBI:30616"/>
    </ligand>
</feature>
<feature type="compositionally biased region" description="Polar residues" evidence="4">
    <location>
        <begin position="76"/>
        <end position="86"/>
    </location>
</feature>
<evidence type="ECO:0000313" key="8">
    <source>
        <dbReference type="Proteomes" id="UP001642484"/>
    </source>
</evidence>
<dbReference type="PROSITE" id="PS50222">
    <property type="entry name" value="EF_HAND_2"/>
    <property type="match status" value="1"/>
</dbReference>
<dbReference type="Pfam" id="PF00069">
    <property type="entry name" value="Pkinase"/>
    <property type="match status" value="1"/>
</dbReference>
<dbReference type="SMART" id="SM00054">
    <property type="entry name" value="EFh"/>
    <property type="match status" value="2"/>
</dbReference>
<evidence type="ECO:0000259" key="5">
    <source>
        <dbReference type="PROSITE" id="PS50011"/>
    </source>
</evidence>
<dbReference type="PROSITE" id="PS00107">
    <property type="entry name" value="PROTEIN_KINASE_ATP"/>
    <property type="match status" value="1"/>
</dbReference>
<proteinExistence type="inferred from homology"/>
<comment type="caution">
    <text evidence="7">The sequence shown here is derived from an EMBL/GenBank/DDBJ whole genome shotgun (WGS) entry which is preliminary data.</text>
</comment>
<feature type="domain" description="Protein kinase" evidence="5">
    <location>
        <begin position="122"/>
        <end position="401"/>
    </location>
</feature>
<dbReference type="InterPro" id="IPR018247">
    <property type="entry name" value="EF_Hand_1_Ca_BS"/>
</dbReference>
<keyword evidence="3" id="KW-0067">ATP-binding</keyword>
<keyword evidence="1" id="KW-0106">Calcium</keyword>
<feature type="region of interest" description="Disordered" evidence="4">
    <location>
        <begin position="76"/>
        <end position="95"/>
    </location>
</feature>
<organism evidence="7 8">
    <name type="scientific">Durusdinium trenchii</name>
    <dbReference type="NCBI Taxonomy" id="1381693"/>
    <lineage>
        <taxon>Eukaryota</taxon>
        <taxon>Sar</taxon>
        <taxon>Alveolata</taxon>
        <taxon>Dinophyceae</taxon>
        <taxon>Suessiales</taxon>
        <taxon>Symbiodiniaceae</taxon>
        <taxon>Durusdinium</taxon>
    </lineage>
</organism>
<name>A0ABP0ND84_9DINO</name>
<dbReference type="SMART" id="SM00220">
    <property type="entry name" value="S_TKc"/>
    <property type="match status" value="1"/>
</dbReference>
<dbReference type="EMBL" id="CAXAMN010021629">
    <property type="protein sequence ID" value="CAK9061636.1"/>
    <property type="molecule type" value="Genomic_DNA"/>
</dbReference>
<evidence type="ECO:0000256" key="1">
    <source>
        <dbReference type="ARBA" id="ARBA00022837"/>
    </source>
</evidence>
<dbReference type="PROSITE" id="PS00018">
    <property type="entry name" value="EF_HAND_1"/>
    <property type="match status" value="1"/>
</dbReference>
<dbReference type="PANTHER" id="PTHR24347">
    <property type="entry name" value="SERINE/THREONINE-PROTEIN KINASE"/>
    <property type="match status" value="1"/>
</dbReference>
<feature type="region of interest" description="Disordered" evidence="4">
    <location>
        <begin position="660"/>
        <end position="723"/>
    </location>
</feature>
<evidence type="ECO:0008006" key="9">
    <source>
        <dbReference type="Google" id="ProtNLM"/>
    </source>
</evidence>
<dbReference type="InterPro" id="IPR011992">
    <property type="entry name" value="EF-hand-dom_pair"/>
</dbReference>
<dbReference type="InterPro" id="IPR002048">
    <property type="entry name" value="EF_hand_dom"/>
</dbReference>
<dbReference type="InterPro" id="IPR011009">
    <property type="entry name" value="Kinase-like_dom_sf"/>
</dbReference>
<accession>A0ABP0ND84</accession>
<comment type="similarity">
    <text evidence="2">Belongs to the protein kinase superfamily. Ser/Thr protein kinase family. CDPK subfamily.</text>
</comment>
<dbReference type="InterPro" id="IPR000719">
    <property type="entry name" value="Prot_kinase_dom"/>
</dbReference>
<keyword evidence="8" id="KW-1185">Reference proteome</keyword>
<feature type="domain" description="EF-hand" evidence="6">
    <location>
        <begin position="537"/>
        <end position="572"/>
    </location>
</feature>
<dbReference type="CDD" id="cd00051">
    <property type="entry name" value="EFh"/>
    <property type="match status" value="1"/>
</dbReference>
<gene>
    <name evidence="7" type="ORF">CCMP2556_LOCUS30302</name>
</gene>